<evidence type="ECO:0000256" key="2">
    <source>
        <dbReference type="ARBA" id="ARBA00022737"/>
    </source>
</evidence>
<dbReference type="SUPFAM" id="SSF50156">
    <property type="entry name" value="PDZ domain-like"/>
    <property type="match status" value="2"/>
</dbReference>
<dbReference type="InterPro" id="IPR001478">
    <property type="entry name" value="PDZ"/>
</dbReference>
<sequence>MVVDYSPHQYAASTMSLETSSGSCGSRSSRFRTIRLVRSNNGALPPPSFTCKHGPSLGFSLRGGREHGTGFFVSYVEPASEAHRQGLRVGDQIIRVNGFTVEDAVHKEVVQLISNQTHLTLKVRSVGMIPVKDKHSDSLSWQIITDNNCMRLSPSLGEKIHDVRISIIVSPRSKLGCGICKGPEWKPGIFVQFTKDGGIAREAGLRPGDQILSCNNVDFSDIPFNEAVNIMKMSRQLDLLVRKSAGSELFPGESSGYNSSASSVTGDQSPSWSDSKRLSIVKEENVDLEDRLDRLKCTSQWNNIEWDELEDLEKPYFKPTIINLSENGTIISNNGSDECQIIENDYGTLSKPKQPPNSSAQQMKTVVVDVHRSDVEDCNSSSENGIPTSSESNFSFGETSSRNSIASCTLSNALSLEIQKRCERKKLETRPSIDEQLQMKKCVQSATSDKQSQHSKLMDEFKKAHKKMFKSTNVADQFQDCMLVSEIRRY</sequence>
<dbReference type="GO" id="GO:0042995">
    <property type="term" value="C:cell projection"/>
    <property type="evidence" value="ECO:0007669"/>
    <property type="project" value="UniProtKB-SubCell"/>
</dbReference>
<gene>
    <name evidence="6" type="ORF">HHI36_010580</name>
</gene>
<dbReference type="SMART" id="SM00228">
    <property type="entry name" value="PDZ"/>
    <property type="match status" value="2"/>
</dbReference>
<proteinExistence type="predicted"/>
<keyword evidence="3" id="KW-0966">Cell projection</keyword>
<evidence type="ECO:0000256" key="1">
    <source>
        <dbReference type="ARBA" id="ARBA00004316"/>
    </source>
</evidence>
<dbReference type="Proteomes" id="UP001516400">
    <property type="component" value="Unassembled WGS sequence"/>
</dbReference>
<evidence type="ECO:0000256" key="3">
    <source>
        <dbReference type="ARBA" id="ARBA00023273"/>
    </source>
</evidence>
<comment type="subcellular location">
    <subcellularLocation>
        <location evidence="1">Cell projection</location>
    </subcellularLocation>
</comment>
<feature type="compositionally biased region" description="Polar residues" evidence="4">
    <location>
        <begin position="378"/>
        <end position="396"/>
    </location>
</feature>
<feature type="region of interest" description="Disordered" evidence="4">
    <location>
        <begin position="251"/>
        <end position="275"/>
    </location>
</feature>
<dbReference type="InterPro" id="IPR036034">
    <property type="entry name" value="PDZ_sf"/>
</dbReference>
<feature type="compositionally biased region" description="Polar residues" evidence="4">
    <location>
        <begin position="264"/>
        <end position="273"/>
    </location>
</feature>
<feature type="region of interest" description="Disordered" evidence="4">
    <location>
        <begin position="376"/>
        <end position="396"/>
    </location>
</feature>
<keyword evidence="2" id="KW-0677">Repeat</keyword>
<dbReference type="EMBL" id="JABFTP020000001">
    <property type="protein sequence ID" value="KAL3266404.1"/>
    <property type="molecule type" value="Genomic_DNA"/>
</dbReference>
<dbReference type="PANTHER" id="PTHR23116:SF36">
    <property type="entry name" value="HARMONIN"/>
    <property type="match status" value="1"/>
</dbReference>
<organism evidence="6 7">
    <name type="scientific">Cryptolaemus montrouzieri</name>
    <dbReference type="NCBI Taxonomy" id="559131"/>
    <lineage>
        <taxon>Eukaryota</taxon>
        <taxon>Metazoa</taxon>
        <taxon>Ecdysozoa</taxon>
        <taxon>Arthropoda</taxon>
        <taxon>Hexapoda</taxon>
        <taxon>Insecta</taxon>
        <taxon>Pterygota</taxon>
        <taxon>Neoptera</taxon>
        <taxon>Endopterygota</taxon>
        <taxon>Coleoptera</taxon>
        <taxon>Polyphaga</taxon>
        <taxon>Cucujiformia</taxon>
        <taxon>Coccinelloidea</taxon>
        <taxon>Coccinellidae</taxon>
        <taxon>Scymninae</taxon>
        <taxon>Scymnini</taxon>
        <taxon>Cryptolaemus</taxon>
    </lineage>
</organism>
<feature type="compositionally biased region" description="Low complexity" evidence="4">
    <location>
        <begin position="254"/>
        <end position="263"/>
    </location>
</feature>
<evidence type="ECO:0000256" key="4">
    <source>
        <dbReference type="SAM" id="MobiDB-lite"/>
    </source>
</evidence>
<feature type="domain" description="PDZ" evidence="5">
    <location>
        <begin position="33"/>
        <end position="115"/>
    </location>
</feature>
<dbReference type="Pfam" id="PF00595">
    <property type="entry name" value="PDZ"/>
    <property type="match status" value="2"/>
</dbReference>
<evidence type="ECO:0000259" key="5">
    <source>
        <dbReference type="PROSITE" id="PS50106"/>
    </source>
</evidence>
<name>A0ABD2MJ79_9CUCU</name>
<dbReference type="PROSITE" id="PS50106">
    <property type="entry name" value="PDZ"/>
    <property type="match status" value="2"/>
</dbReference>
<dbReference type="FunFam" id="2.30.42.10:FF:000219">
    <property type="entry name" value="Uncharacterized protein, isoform C"/>
    <property type="match status" value="1"/>
</dbReference>
<dbReference type="PANTHER" id="PTHR23116">
    <property type="entry name" value="PDZ DOMAIN CONTAINING WHIRLIN AND HARMONIN-RELATED"/>
    <property type="match status" value="1"/>
</dbReference>
<reference evidence="6 7" key="1">
    <citation type="journal article" date="2021" name="BMC Biol.">
        <title>Horizontally acquired antibacterial genes associated with adaptive radiation of ladybird beetles.</title>
        <authorList>
            <person name="Li H.S."/>
            <person name="Tang X.F."/>
            <person name="Huang Y.H."/>
            <person name="Xu Z.Y."/>
            <person name="Chen M.L."/>
            <person name="Du X.Y."/>
            <person name="Qiu B.Y."/>
            <person name="Chen P.T."/>
            <person name="Zhang W."/>
            <person name="Slipinski A."/>
            <person name="Escalona H.E."/>
            <person name="Waterhouse R.M."/>
            <person name="Zwick A."/>
            <person name="Pang H."/>
        </authorList>
    </citation>
    <scope>NUCLEOTIDE SEQUENCE [LARGE SCALE GENOMIC DNA]</scope>
    <source>
        <strain evidence="6">SYSU2018</strain>
    </source>
</reference>
<keyword evidence="7" id="KW-1185">Reference proteome</keyword>
<accession>A0ABD2MJ79</accession>
<protein>
    <recommendedName>
        <fullName evidence="5">PDZ domain-containing protein</fullName>
    </recommendedName>
</protein>
<evidence type="ECO:0000313" key="7">
    <source>
        <dbReference type="Proteomes" id="UP001516400"/>
    </source>
</evidence>
<evidence type="ECO:0000313" key="6">
    <source>
        <dbReference type="EMBL" id="KAL3266404.1"/>
    </source>
</evidence>
<dbReference type="AlphaFoldDB" id="A0ABD2MJ79"/>
<dbReference type="InterPro" id="IPR051844">
    <property type="entry name" value="USH2_Complex_Protein"/>
</dbReference>
<dbReference type="Gene3D" id="2.30.42.10">
    <property type="match status" value="2"/>
</dbReference>
<comment type="caution">
    <text evidence="6">The sequence shown here is derived from an EMBL/GenBank/DDBJ whole genome shotgun (WGS) entry which is preliminary data.</text>
</comment>
<feature type="domain" description="PDZ" evidence="5">
    <location>
        <begin position="164"/>
        <end position="232"/>
    </location>
</feature>